<proteinExistence type="predicted"/>
<dbReference type="InterPro" id="IPR055438">
    <property type="entry name" value="AstE_AspA_cat"/>
</dbReference>
<dbReference type="AlphaFoldDB" id="A0A512MD63"/>
<dbReference type="GO" id="GO:0016788">
    <property type="term" value="F:hydrolase activity, acting on ester bonds"/>
    <property type="evidence" value="ECO:0007669"/>
    <property type="project" value="InterPro"/>
</dbReference>
<dbReference type="CDD" id="cd06231">
    <property type="entry name" value="M14_REP34-like"/>
    <property type="match status" value="1"/>
</dbReference>
<gene>
    <name evidence="6" type="ORF">BGE01nite_36020</name>
</gene>
<keyword evidence="3" id="KW-0378">Hydrolase</keyword>
<dbReference type="Gene3D" id="3.40.630.10">
    <property type="entry name" value="Zn peptidases"/>
    <property type="match status" value="1"/>
</dbReference>
<evidence type="ECO:0000256" key="2">
    <source>
        <dbReference type="ARBA" id="ARBA00022723"/>
    </source>
</evidence>
<dbReference type="Proteomes" id="UP000321577">
    <property type="component" value="Unassembled WGS sequence"/>
</dbReference>
<sequence>MIARWREVAKAAGMQMKVLVEMDGEKVFYLQKRDRLASPPVYLSTGVHGDEPGSAWGLLAWAQREIEQLRHGNHLIFPCMNPHGLRANTRLDRRGFDINRRFHIDTDPLCGPWLDIVKQSVPRLGLCLHEDYDAQGFYVYELNDLPKTASYDILKKCAKHMSADPRRMIDGRRSRDGVIRPRAIPTTLPGMPEAIVLWQLGCPFTLTFETPSEFSLDDRVRTQADFVDAAIRLAARTSNHQP</sequence>
<accession>A0A512MD63</accession>
<feature type="domain" description="Succinylglutamate desuccinylase/Aspartoacylase catalytic" evidence="5">
    <location>
        <begin position="39"/>
        <end position="103"/>
    </location>
</feature>
<dbReference type="GO" id="GO:0046872">
    <property type="term" value="F:metal ion binding"/>
    <property type="evidence" value="ECO:0007669"/>
    <property type="project" value="UniProtKB-KW"/>
</dbReference>
<evidence type="ECO:0000256" key="1">
    <source>
        <dbReference type="ARBA" id="ARBA00001947"/>
    </source>
</evidence>
<evidence type="ECO:0000313" key="7">
    <source>
        <dbReference type="Proteomes" id="UP000321577"/>
    </source>
</evidence>
<evidence type="ECO:0000256" key="3">
    <source>
        <dbReference type="ARBA" id="ARBA00022801"/>
    </source>
</evidence>
<comment type="cofactor">
    <cofactor evidence="1">
        <name>Zn(2+)</name>
        <dbReference type="ChEBI" id="CHEBI:29105"/>
    </cofactor>
</comment>
<keyword evidence="7" id="KW-1185">Reference proteome</keyword>
<evidence type="ECO:0000313" key="6">
    <source>
        <dbReference type="EMBL" id="GEP44311.1"/>
    </source>
</evidence>
<dbReference type="SUPFAM" id="SSF53187">
    <property type="entry name" value="Zn-dependent exopeptidases"/>
    <property type="match status" value="1"/>
</dbReference>
<protein>
    <recommendedName>
        <fullName evidence="5">Succinylglutamate desuccinylase/Aspartoacylase catalytic domain-containing protein</fullName>
    </recommendedName>
</protein>
<evidence type="ECO:0000259" key="5">
    <source>
        <dbReference type="Pfam" id="PF24827"/>
    </source>
</evidence>
<keyword evidence="4" id="KW-0862">Zinc</keyword>
<comment type="caution">
    <text evidence="6">The sequence shown here is derived from an EMBL/GenBank/DDBJ whole genome shotgun (WGS) entry which is preliminary data.</text>
</comment>
<name>A0A512MD63_9BACT</name>
<evidence type="ECO:0000256" key="4">
    <source>
        <dbReference type="ARBA" id="ARBA00022833"/>
    </source>
</evidence>
<organism evidence="6 7">
    <name type="scientific">Brevifollis gellanilyticus</name>
    <dbReference type="NCBI Taxonomy" id="748831"/>
    <lineage>
        <taxon>Bacteria</taxon>
        <taxon>Pseudomonadati</taxon>
        <taxon>Verrucomicrobiota</taxon>
        <taxon>Verrucomicrobiia</taxon>
        <taxon>Verrucomicrobiales</taxon>
        <taxon>Verrucomicrobiaceae</taxon>
    </lineage>
</organism>
<dbReference type="EMBL" id="BKAG01000028">
    <property type="protein sequence ID" value="GEP44311.1"/>
    <property type="molecule type" value="Genomic_DNA"/>
</dbReference>
<reference evidence="6 7" key="1">
    <citation type="submission" date="2019-07" db="EMBL/GenBank/DDBJ databases">
        <title>Whole genome shotgun sequence of Brevifollis gellanilyticus NBRC 108608.</title>
        <authorList>
            <person name="Hosoyama A."/>
            <person name="Uohara A."/>
            <person name="Ohji S."/>
            <person name="Ichikawa N."/>
        </authorList>
    </citation>
    <scope>NUCLEOTIDE SEQUENCE [LARGE SCALE GENOMIC DNA]</scope>
    <source>
        <strain evidence="6 7">NBRC 108608</strain>
    </source>
</reference>
<dbReference type="Pfam" id="PF24827">
    <property type="entry name" value="AstE_AspA_cat"/>
    <property type="match status" value="1"/>
</dbReference>
<keyword evidence="2" id="KW-0479">Metal-binding</keyword>